<accession>A0A1Z5AYP2</accession>
<name>A0A1Z5AYP2_CARML</name>
<dbReference type="AlphaFoldDB" id="A0A1Z5AYP2"/>
<geneLocation type="plasmid" evidence="1">
    <name>megaplasmid</name>
</geneLocation>
<protein>
    <submittedName>
        <fullName evidence="1">Uncharacterized protein</fullName>
    </submittedName>
</protein>
<reference evidence="1" key="1">
    <citation type="submission" date="2015-04" db="EMBL/GenBank/DDBJ databases">
        <title>Carnobacterium maltaromaticum LMA28 complete chromosome sequence.</title>
        <authorList>
            <person name="Borges F."/>
            <person name="Cailliez-Grimal C."/>
        </authorList>
    </citation>
    <scope>NUCLEOTIDE SEQUENCE [LARGE SCALE GENOMIC DNA]</scope>
    <source>
        <strain evidence="1">LMA28</strain>
        <plasmid evidence="1">megaplasmid</plasmid>
    </source>
</reference>
<organism evidence="1">
    <name type="scientific">Carnobacterium maltaromaticum</name>
    <name type="common">Carnobacterium piscicola</name>
    <dbReference type="NCBI Taxonomy" id="2751"/>
    <lineage>
        <taxon>Bacteria</taxon>
        <taxon>Bacillati</taxon>
        <taxon>Bacillota</taxon>
        <taxon>Bacilli</taxon>
        <taxon>Lactobacillales</taxon>
        <taxon>Carnobacteriaceae</taxon>
        <taxon>Carnobacterium</taxon>
    </lineage>
</organism>
<keyword evidence="1" id="KW-0614">Plasmid</keyword>
<reference evidence="1" key="2">
    <citation type="submission" date="2015-04" db="EMBL/GenBank/DDBJ databases">
        <title>Carnobacterium maltaromaticum LMA28 plasmids.</title>
        <authorList>
            <person name="Cailliez-Grimal C."/>
            <person name="Iskandar C."/>
        </authorList>
    </citation>
    <scope>NUCLEOTIDE SEQUENCE [LARGE SCALE GENOMIC DNA]</scope>
    <source>
        <strain evidence="1">LMA28</strain>
        <plasmid evidence="1">megaplasmid</plasmid>
    </source>
</reference>
<proteinExistence type="predicted"/>
<dbReference type="RefSeq" id="WP_010051928.1">
    <property type="nucleotide sequence ID" value="NZ_LN846931.1"/>
</dbReference>
<gene>
    <name evidence="1" type="ORF">BN424_mp0092</name>
</gene>
<dbReference type="EMBL" id="LN846931">
    <property type="protein sequence ID" value="CRI06634.1"/>
    <property type="molecule type" value="Genomic_DNA"/>
</dbReference>
<sequence>MIKERRHRMILQLLDEKNAVKVSDLVETRAFDTYESKKHPESPRGLIFFVKFIGCILRDLA</sequence>
<evidence type="ECO:0000313" key="1">
    <source>
        <dbReference type="EMBL" id="CRI06634.1"/>
    </source>
</evidence>